<protein>
    <submittedName>
        <fullName evidence="1">Uncharacterized protein</fullName>
    </submittedName>
</protein>
<gene>
    <name evidence="1" type="ORF">PHYBLDRAFT_161873</name>
</gene>
<dbReference type="RefSeq" id="XP_018299294.1">
    <property type="nucleotide sequence ID" value="XM_018434509.1"/>
</dbReference>
<dbReference type="AlphaFoldDB" id="A0A167RAX5"/>
<dbReference type="VEuPathDB" id="FungiDB:PHYBLDRAFT_161873"/>
<name>A0A167RAX5_PHYB8</name>
<organism evidence="1 2">
    <name type="scientific">Phycomyces blakesleeanus (strain ATCC 8743b / DSM 1359 / FGSC 10004 / NBRC 33097 / NRRL 1555)</name>
    <dbReference type="NCBI Taxonomy" id="763407"/>
    <lineage>
        <taxon>Eukaryota</taxon>
        <taxon>Fungi</taxon>
        <taxon>Fungi incertae sedis</taxon>
        <taxon>Mucoromycota</taxon>
        <taxon>Mucoromycotina</taxon>
        <taxon>Mucoromycetes</taxon>
        <taxon>Mucorales</taxon>
        <taxon>Phycomycetaceae</taxon>
        <taxon>Phycomyces</taxon>
    </lineage>
</organism>
<dbReference type="Proteomes" id="UP000077315">
    <property type="component" value="Unassembled WGS sequence"/>
</dbReference>
<dbReference type="GeneID" id="28995415"/>
<evidence type="ECO:0000313" key="1">
    <source>
        <dbReference type="EMBL" id="OAD81254.1"/>
    </source>
</evidence>
<proteinExistence type="predicted"/>
<keyword evidence="2" id="KW-1185">Reference proteome</keyword>
<reference evidence="2" key="1">
    <citation type="submission" date="2015-06" db="EMBL/GenBank/DDBJ databases">
        <title>Expansion of signal transduction pathways in fungi by whole-genome duplication.</title>
        <authorList>
            <consortium name="DOE Joint Genome Institute"/>
            <person name="Corrochano L.M."/>
            <person name="Kuo A."/>
            <person name="Marcet-Houben M."/>
            <person name="Polaino S."/>
            <person name="Salamov A."/>
            <person name="Villalobos J.M."/>
            <person name="Alvarez M.I."/>
            <person name="Avalos J."/>
            <person name="Benito E.P."/>
            <person name="Benoit I."/>
            <person name="Burger G."/>
            <person name="Camino L.P."/>
            <person name="Canovas D."/>
            <person name="Cerda-Olmedo E."/>
            <person name="Cheng J.-F."/>
            <person name="Dominguez A."/>
            <person name="Elias M."/>
            <person name="Eslava A.P."/>
            <person name="Glaser F."/>
            <person name="Grimwood J."/>
            <person name="Gutierrez G."/>
            <person name="Heitman J."/>
            <person name="Henrissat B."/>
            <person name="Iturriaga E.A."/>
            <person name="Lang B.F."/>
            <person name="Lavin J.L."/>
            <person name="Lee S."/>
            <person name="Li W."/>
            <person name="Lindquist E."/>
            <person name="Lopez-Garcia S."/>
            <person name="Luque E.M."/>
            <person name="Marcos A.T."/>
            <person name="Martin J."/>
            <person name="McCluskey K."/>
            <person name="Medina H.R."/>
            <person name="Miralles-Duran A."/>
            <person name="Miyazaki A."/>
            <person name="Munoz-Torres E."/>
            <person name="Oguiza J.A."/>
            <person name="Ohm R."/>
            <person name="Olmedo M."/>
            <person name="Orejas M."/>
            <person name="Ortiz-Castellanos L."/>
            <person name="Pisabarro A.G."/>
            <person name="Rodriguez-Romero J."/>
            <person name="Ruiz-Herrera J."/>
            <person name="Ruiz-Vazquez R."/>
            <person name="Sanz C."/>
            <person name="Schackwitz W."/>
            <person name="Schmutz J."/>
            <person name="Shahriari M."/>
            <person name="Shelest E."/>
            <person name="Silva-Franco F."/>
            <person name="Soanes D."/>
            <person name="Syed K."/>
            <person name="Tagua V.G."/>
            <person name="Talbot N.J."/>
            <person name="Thon M."/>
            <person name="De vries R.P."/>
            <person name="Wiebenga A."/>
            <person name="Yadav J.S."/>
            <person name="Braun E.L."/>
            <person name="Baker S."/>
            <person name="Garre V."/>
            <person name="Horwitz B."/>
            <person name="Torres-Martinez S."/>
            <person name="Idnurm A."/>
            <person name="Herrera-Estrella A."/>
            <person name="Gabaldon T."/>
            <person name="Grigoriev I.V."/>
        </authorList>
    </citation>
    <scope>NUCLEOTIDE SEQUENCE [LARGE SCALE GENOMIC DNA]</scope>
    <source>
        <strain evidence="2">NRRL 1555(-)</strain>
    </source>
</reference>
<evidence type="ECO:0000313" key="2">
    <source>
        <dbReference type="Proteomes" id="UP000077315"/>
    </source>
</evidence>
<dbReference type="InParanoid" id="A0A167RAX5"/>
<accession>A0A167RAX5</accession>
<sequence length="116" mass="13259">MSDPNFSCMSISLPLMKRNCSELMIRSAMSEGESEDEFSRRPCKRIVNVTHPFWRSDELNNFCNNLIFNIDEIVKANLGNNSCQLLDENLTSLSEKPVPNDVALCFPPWTFRDGPQ</sequence>
<dbReference type="EMBL" id="KV440971">
    <property type="protein sequence ID" value="OAD81254.1"/>
    <property type="molecule type" value="Genomic_DNA"/>
</dbReference>